<reference evidence="3" key="1">
    <citation type="submission" date="2021-01" db="EMBL/GenBank/DDBJ databases">
        <authorList>
            <person name="Corre E."/>
            <person name="Pelletier E."/>
            <person name="Niang G."/>
            <person name="Scheremetjew M."/>
            <person name="Finn R."/>
            <person name="Kale V."/>
            <person name="Holt S."/>
            <person name="Cochrane G."/>
            <person name="Meng A."/>
            <person name="Brown T."/>
            <person name="Cohen L."/>
        </authorList>
    </citation>
    <scope>NUCLEOTIDE SEQUENCE</scope>
    <source>
        <strain evidence="3">CCMP826</strain>
    </source>
</reference>
<feature type="region of interest" description="Disordered" evidence="2">
    <location>
        <begin position="265"/>
        <end position="290"/>
    </location>
</feature>
<organism evidence="3">
    <name type="scientific">Helicotheca tamesis</name>
    <dbReference type="NCBI Taxonomy" id="374047"/>
    <lineage>
        <taxon>Eukaryota</taxon>
        <taxon>Sar</taxon>
        <taxon>Stramenopiles</taxon>
        <taxon>Ochrophyta</taxon>
        <taxon>Bacillariophyta</taxon>
        <taxon>Mediophyceae</taxon>
        <taxon>Lithodesmiophycidae</taxon>
        <taxon>Lithodesmiales</taxon>
        <taxon>Lithodesmiaceae</taxon>
        <taxon>Helicotheca</taxon>
    </lineage>
</organism>
<name>A0A6U0HG38_9STRA</name>
<dbReference type="AlphaFoldDB" id="A0A6U0HG38"/>
<proteinExistence type="predicted"/>
<feature type="coiled-coil region" evidence="1">
    <location>
        <begin position="202"/>
        <end position="257"/>
    </location>
</feature>
<feature type="compositionally biased region" description="Polar residues" evidence="2">
    <location>
        <begin position="129"/>
        <end position="142"/>
    </location>
</feature>
<gene>
    <name evidence="3" type="ORF">HTAM1171_LOCUS10045</name>
    <name evidence="4" type="ORF">HTAM1171_LOCUS10046</name>
</gene>
<evidence type="ECO:0000313" key="4">
    <source>
        <dbReference type="EMBL" id="CAD9510651.1"/>
    </source>
</evidence>
<accession>A0A6U0HG38</accession>
<protein>
    <submittedName>
        <fullName evidence="3">Uncharacterized protein</fullName>
    </submittedName>
</protein>
<evidence type="ECO:0000256" key="2">
    <source>
        <dbReference type="SAM" id="MobiDB-lite"/>
    </source>
</evidence>
<feature type="region of interest" description="Disordered" evidence="2">
    <location>
        <begin position="116"/>
        <end position="144"/>
    </location>
</feature>
<keyword evidence="1" id="KW-0175">Coiled coil</keyword>
<sequence length="290" mass="33059">MLNMDVNGIIPIVNEETFVVGERDSDRIVHRASSFLMGGNSRHEVSCNRNIPSALKANLPFEKDCNGNIISVEIDAKPVSDRLCLNSSQPETDDTPEDQEKLLTKNEKIEVLNFANPTPNTKGCREENQLTSSQPLEAASTTDIEDTSEAQIKCPWYDVHLAMQRRSSYHGKEVDVDDMMDKYTYADLRSKIVTVQQQLIVYYDLMNKYEESKAREAKLEKEVTKYKTALKKLAIQRKKAKKELGEREREIVQLKIDLAHSKGLQEHQESEVRRTSAGRNLLLKEKKTSS</sequence>
<dbReference type="EMBL" id="HBGV01016380">
    <property type="protein sequence ID" value="CAD9510649.1"/>
    <property type="molecule type" value="Transcribed_RNA"/>
</dbReference>
<evidence type="ECO:0000313" key="3">
    <source>
        <dbReference type="EMBL" id="CAD9510649.1"/>
    </source>
</evidence>
<dbReference type="EMBL" id="HBGV01016381">
    <property type="protein sequence ID" value="CAD9510651.1"/>
    <property type="molecule type" value="Transcribed_RNA"/>
</dbReference>
<feature type="compositionally biased region" description="Basic and acidic residues" evidence="2">
    <location>
        <begin position="265"/>
        <end position="274"/>
    </location>
</feature>
<evidence type="ECO:0000256" key="1">
    <source>
        <dbReference type="SAM" id="Coils"/>
    </source>
</evidence>